<comment type="caution">
    <text evidence="2">The sequence shown here is derived from an EMBL/GenBank/DDBJ whole genome shotgun (WGS) entry which is preliminary data.</text>
</comment>
<protein>
    <submittedName>
        <fullName evidence="2">Uncharacterized protein</fullName>
    </submittedName>
</protein>
<evidence type="ECO:0000313" key="2">
    <source>
        <dbReference type="EMBL" id="GIG90492.1"/>
    </source>
</evidence>
<sequence length="106" mass="10811">MSAEASIPAIHRRRRDPTDPRPARSIPYPGPAGAAGPVGAGTTAGMPCGIGSSSRSLPVPVMFPSIGEAAVRPRFQSGLNGDWTVAGDGSRVVGPLDKPLLLPQDS</sequence>
<feature type="region of interest" description="Disordered" evidence="1">
    <location>
        <begin position="1"/>
        <end position="54"/>
    </location>
</feature>
<gene>
    <name evidence="2" type="ORF">Pen02_54280</name>
</gene>
<keyword evidence="3" id="KW-1185">Reference proteome</keyword>
<reference evidence="2 3" key="1">
    <citation type="submission" date="2021-01" db="EMBL/GenBank/DDBJ databases">
        <title>Whole genome shotgun sequence of Plantactinospora endophytica NBRC 110450.</title>
        <authorList>
            <person name="Komaki H."/>
            <person name="Tamura T."/>
        </authorList>
    </citation>
    <scope>NUCLEOTIDE SEQUENCE [LARGE SCALE GENOMIC DNA]</scope>
    <source>
        <strain evidence="2 3">NBRC 110450</strain>
    </source>
</reference>
<accession>A0ABQ4E704</accession>
<feature type="compositionally biased region" description="Low complexity" evidence="1">
    <location>
        <begin position="31"/>
        <end position="47"/>
    </location>
</feature>
<dbReference type="Proteomes" id="UP000646749">
    <property type="component" value="Unassembled WGS sequence"/>
</dbReference>
<organism evidence="2 3">
    <name type="scientific">Plantactinospora endophytica</name>
    <dbReference type="NCBI Taxonomy" id="673535"/>
    <lineage>
        <taxon>Bacteria</taxon>
        <taxon>Bacillati</taxon>
        <taxon>Actinomycetota</taxon>
        <taxon>Actinomycetes</taxon>
        <taxon>Micromonosporales</taxon>
        <taxon>Micromonosporaceae</taxon>
        <taxon>Plantactinospora</taxon>
    </lineage>
</organism>
<evidence type="ECO:0000313" key="3">
    <source>
        <dbReference type="Proteomes" id="UP000646749"/>
    </source>
</evidence>
<proteinExistence type="predicted"/>
<dbReference type="EMBL" id="BONW01000028">
    <property type="protein sequence ID" value="GIG90492.1"/>
    <property type="molecule type" value="Genomic_DNA"/>
</dbReference>
<name>A0ABQ4E704_9ACTN</name>
<evidence type="ECO:0000256" key="1">
    <source>
        <dbReference type="SAM" id="MobiDB-lite"/>
    </source>
</evidence>